<dbReference type="OrthoDB" id="4685598at2759"/>
<keyword evidence="4" id="KW-1185">Reference proteome</keyword>
<proteinExistence type="predicted"/>
<dbReference type="Proteomes" id="UP000250266">
    <property type="component" value="Unassembled WGS sequence"/>
</dbReference>
<feature type="region of interest" description="Disordered" evidence="1">
    <location>
        <begin position="175"/>
        <end position="233"/>
    </location>
</feature>
<keyword evidence="2" id="KW-0812">Transmembrane</keyword>
<keyword evidence="2" id="KW-1133">Transmembrane helix</keyword>
<dbReference type="CDD" id="cd12148">
    <property type="entry name" value="fungal_TF_MHR"/>
    <property type="match status" value="1"/>
</dbReference>
<protein>
    <recommendedName>
        <fullName evidence="5">Transcription factor domain-containing protein</fullName>
    </recommendedName>
</protein>
<feature type="compositionally biased region" description="Polar residues" evidence="1">
    <location>
        <begin position="211"/>
        <end position="225"/>
    </location>
</feature>
<evidence type="ECO:0000256" key="2">
    <source>
        <dbReference type="SAM" id="Phobius"/>
    </source>
</evidence>
<evidence type="ECO:0000313" key="4">
    <source>
        <dbReference type="Proteomes" id="UP000250266"/>
    </source>
</evidence>
<accession>A0A8E2DXZ4</accession>
<gene>
    <name evidence="3" type="ORF">K432DRAFT_430370</name>
</gene>
<name>A0A8E2DXZ4_9PEZI</name>
<evidence type="ECO:0000313" key="3">
    <source>
        <dbReference type="EMBL" id="OCK73831.1"/>
    </source>
</evidence>
<feature type="compositionally biased region" description="Low complexity" evidence="1">
    <location>
        <begin position="175"/>
        <end position="209"/>
    </location>
</feature>
<sequence>MVLEVLRQQISQWYDGLPPNIKFPEDTTSLLDPQKAFLRTQYFALRWVITWPAVVRILTKEPDDENQHAELLRFSSEALHYLIAHVLSAESLLQERHQMLFANLLGTYYSTMILLTIYHAPILDFVRTPATRAAICKGHAMLSIWAANPGVASNIRRIEEQMIRCGLLQTKGPAAISPASTTTPTTITTTTTTTTKSTASTTTSVPPEAVHQQSTVSGYQHQNNRLGPGASAEQVPLARTRMGLEDVMEPVLGPNPIKPAQNDVHTNQNAKVEYSAAQY</sequence>
<feature type="transmembrane region" description="Helical" evidence="2">
    <location>
        <begin position="100"/>
        <end position="120"/>
    </location>
</feature>
<dbReference type="PANTHER" id="PTHR47785">
    <property type="entry name" value="ZN(II)2CYS6 TRANSCRIPTION FACTOR (EUROFUNG)-RELATED-RELATED"/>
    <property type="match status" value="1"/>
</dbReference>
<organism evidence="3 4">
    <name type="scientific">Lepidopterella palustris CBS 459.81</name>
    <dbReference type="NCBI Taxonomy" id="1314670"/>
    <lineage>
        <taxon>Eukaryota</taxon>
        <taxon>Fungi</taxon>
        <taxon>Dikarya</taxon>
        <taxon>Ascomycota</taxon>
        <taxon>Pezizomycotina</taxon>
        <taxon>Dothideomycetes</taxon>
        <taxon>Pleosporomycetidae</taxon>
        <taxon>Mytilinidiales</taxon>
        <taxon>Argynnaceae</taxon>
        <taxon>Lepidopterella</taxon>
    </lineage>
</organism>
<dbReference type="InterPro" id="IPR053181">
    <property type="entry name" value="EcdB-like_regulator"/>
</dbReference>
<dbReference type="AlphaFoldDB" id="A0A8E2DXZ4"/>
<evidence type="ECO:0008006" key="5">
    <source>
        <dbReference type="Google" id="ProtNLM"/>
    </source>
</evidence>
<keyword evidence="2" id="KW-0472">Membrane</keyword>
<evidence type="ECO:0000256" key="1">
    <source>
        <dbReference type="SAM" id="MobiDB-lite"/>
    </source>
</evidence>
<reference evidence="3 4" key="1">
    <citation type="journal article" date="2016" name="Nat. Commun.">
        <title>Ectomycorrhizal ecology is imprinted in the genome of the dominant symbiotic fungus Cenococcum geophilum.</title>
        <authorList>
            <consortium name="DOE Joint Genome Institute"/>
            <person name="Peter M."/>
            <person name="Kohler A."/>
            <person name="Ohm R.A."/>
            <person name="Kuo A."/>
            <person name="Krutzmann J."/>
            <person name="Morin E."/>
            <person name="Arend M."/>
            <person name="Barry K.W."/>
            <person name="Binder M."/>
            <person name="Choi C."/>
            <person name="Clum A."/>
            <person name="Copeland A."/>
            <person name="Grisel N."/>
            <person name="Haridas S."/>
            <person name="Kipfer T."/>
            <person name="LaButti K."/>
            <person name="Lindquist E."/>
            <person name="Lipzen A."/>
            <person name="Maire R."/>
            <person name="Meier B."/>
            <person name="Mihaltcheva S."/>
            <person name="Molinier V."/>
            <person name="Murat C."/>
            <person name="Poggeler S."/>
            <person name="Quandt C.A."/>
            <person name="Sperisen C."/>
            <person name="Tritt A."/>
            <person name="Tisserant E."/>
            <person name="Crous P.W."/>
            <person name="Henrissat B."/>
            <person name="Nehls U."/>
            <person name="Egli S."/>
            <person name="Spatafora J.W."/>
            <person name="Grigoriev I.V."/>
            <person name="Martin F.M."/>
        </authorList>
    </citation>
    <scope>NUCLEOTIDE SEQUENCE [LARGE SCALE GENOMIC DNA]</scope>
    <source>
        <strain evidence="3 4">CBS 459.81</strain>
    </source>
</reference>
<dbReference type="EMBL" id="KV745643">
    <property type="protein sequence ID" value="OCK73831.1"/>
    <property type="molecule type" value="Genomic_DNA"/>
</dbReference>